<organism evidence="2 3">
    <name type="scientific">Cylindrospermum stagnale PCC 7417</name>
    <dbReference type="NCBI Taxonomy" id="56107"/>
    <lineage>
        <taxon>Bacteria</taxon>
        <taxon>Bacillati</taxon>
        <taxon>Cyanobacteriota</taxon>
        <taxon>Cyanophyceae</taxon>
        <taxon>Nostocales</taxon>
        <taxon>Nostocaceae</taxon>
        <taxon>Cylindrospermum</taxon>
    </lineage>
</organism>
<geneLocation type="plasmid" evidence="2 3">
    <name>pCYLST.01</name>
</geneLocation>
<dbReference type="Proteomes" id="UP000010475">
    <property type="component" value="Plasmid pCYLST.01"/>
</dbReference>
<dbReference type="AlphaFoldDB" id="K9X8J0"/>
<dbReference type="HOGENOM" id="CLU_2552603_0_0_3"/>
<dbReference type="KEGG" id="csg:Cylst_6621"/>
<name>K9X8J0_9NOST</name>
<evidence type="ECO:0000313" key="2">
    <source>
        <dbReference type="EMBL" id="AFZ28391.1"/>
    </source>
</evidence>
<accession>K9X8J0</accession>
<evidence type="ECO:0000256" key="1">
    <source>
        <dbReference type="SAM" id="MobiDB-lite"/>
    </source>
</evidence>
<keyword evidence="2" id="KW-0614">Plasmid</keyword>
<keyword evidence="3" id="KW-1185">Reference proteome</keyword>
<feature type="compositionally biased region" description="Polar residues" evidence="1">
    <location>
        <begin position="54"/>
        <end position="75"/>
    </location>
</feature>
<sequence>MRSLIFIQFGCRTIVMENTNPQEDYQNQVSSDTSNDTPEVVSDEILTSPEVTADSEQSNKQETQVESNTSGNSRSPGKDRDL</sequence>
<gene>
    <name evidence="2" type="ORF">Cylst_6621</name>
</gene>
<protein>
    <submittedName>
        <fullName evidence="2">Uncharacterized protein</fullName>
    </submittedName>
</protein>
<feature type="region of interest" description="Disordered" evidence="1">
    <location>
        <begin position="20"/>
        <end position="82"/>
    </location>
</feature>
<feature type="compositionally biased region" description="Polar residues" evidence="1">
    <location>
        <begin position="20"/>
        <end position="37"/>
    </location>
</feature>
<evidence type="ECO:0000313" key="3">
    <source>
        <dbReference type="Proteomes" id="UP000010475"/>
    </source>
</evidence>
<proteinExistence type="predicted"/>
<reference evidence="2 3" key="1">
    <citation type="submission" date="2012-06" db="EMBL/GenBank/DDBJ databases">
        <title>Noncontiguous Finished plasmid 1 of genome of Cylindrospermum stagnale PCC 7417.</title>
        <authorList>
            <consortium name="US DOE Joint Genome Institute"/>
            <person name="Gugger M."/>
            <person name="Coursin T."/>
            <person name="Rippka R."/>
            <person name="Tandeau De Marsac N."/>
            <person name="Huntemann M."/>
            <person name="Wei C.-L."/>
            <person name="Han J."/>
            <person name="Detter J.C."/>
            <person name="Han C."/>
            <person name="Tapia R."/>
            <person name="Davenport K."/>
            <person name="Daligault H."/>
            <person name="Erkkila T."/>
            <person name="Gu W."/>
            <person name="Munk A.C.C."/>
            <person name="Teshima H."/>
            <person name="Xu Y."/>
            <person name="Chain P."/>
            <person name="Chen A."/>
            <person name="Krypides N."/>
            <person name="Mavromatis K."/>
            <person name="Markowitz V."/>
            <person name="Szeto E."/>
            <person name="Ivanova N."/>
            <person name="Mikhailova N."/>
            <person name="Ovchinnikova G."/>
            <person name="Pagani I."/>
            <person name="Pati A."/>
            <person name="Goodwin L."/>
            <person name="Peters L."/>
            <person name="Pitluck S."/>
            <person name="Woyke T."/>
            <person name="Kerfeld C."/>
        </authorList>
    </citation>
    <scope>NUCLEOTIDE SEQUENCE [LARGE SCALE GENOMIC DNA]</scope>
    <source>
        <strain evidence="2 3">PCC 7417</strain>
        <plasmid evidence="3">Plasmid pCYLST.01</plasmid>
    </source>
</reference>
<dbReference type="EMBL" id="CP003643">
    <property type="protein sequence ID" value="AFZ28391.1"/>
    <property type="molecule type" value="Genomic_DNA"/>
</dbReference>